<dbReference type="InterPro" id="IPR006427">
    <property type="entry name" value="Portal_HK97"/>
</dbReference>
<proteinExistence type="predicted"/>
<dbReference type="NCBIfam" id="TIGR01537">
    <property type="entry name" value="portal_HK97"/>
    <property type="match status" value="1"/>
</dbReference>
<feature type="region of interest" description="Disordered" evidence="1">
    <location>
        <begin position="463"/>
        <end position="491"/>
    </location>
</feature>
<protein>
    <recommendedName>
        <fullName evidence="2">Phage head morphogenesis domain-containing protein</fullName>
    </recommendedName>
</protein>
<keyword evidence="4" id="KW-1185">Reference proteome</keyword>
<dbReference type="Pfam" id="PF04860">
    <property type="entry name" value="Phage_portal"/>
    <property type="match status" value="1"/>
</dbReference>
<dbReference type="EMBL" id="BNEB01000003">
    <property type="protein sequence ID" value="GHI61070.1"/>
    <property type="molecule type" value="Genomic_DNA"/>
</dbReference>
<dbReference type="Pfam" id="PF04233">
    <property type="entry name" value="Phage_Mu_F"/>
    <property type="match status" value="1"/>
</dbReference>
<dbReference type="GeneID" id="91470601"/>
<evidence type="ECO:0000259" key="2">
    <source>
        <dbReference type="Pfam" id="PF04233"/>
    </source>
</evidence>
<dbReference type="Proteomes" id="UP000649259">
    <property type="component" value="Unassembled WGS sequence"/>
</dbReference>
<evidence type="ECO:0000313" key="3">
    <source>
        <dbReference type="EMBL" id="GHI61070.1"/>
    </source>
</evidence>
<feature type="domain" description="Phage head morphogenesis" evidence="2">
    <location>
        <begin position="658"/>
        <end position="769"/>
    </location>
</feature>
<gene>
    <name evidence="3" type="ORF">Saso_27200</name>
</gene>
<sequence>MSQYRNRALRRAAETRAGLGLDTLRDRMPITVASIGGQQSLTMALDAEARGYANSAVAYRCVAAIADNGSSVPLVVRRPDGEAIEGHQVSHLFNKRPNPLMSARVFKSLLLQQLELAGQAFVWLDRGETGQGEVSEMHLVFDQVDVIVDRPIAQRPTTANVIGFIIRRADGTQVPVLPDEMLWLRYPHPYDPLGCLPPWRAARHAVDMDAYAREWQKQSYKNGARPNGVVYLGHMEQQEFDAVKASWRSSMQGPQNAGRDLLVRSAPGGGPGAGGGIAYERLGFTPEEMDYLESRMANGAEVMLAFGVPHDYLAAGTTYENRAAARATLWSDTITAKLEVIGSEIDLRMLPDDTEEAEFDLSSVPALQEAQDSVANRTRASVYSDTLMIDEARAELGYDPLPGGIGQNTLTPYRALFAPVQGAAGADAARSWDADFSRLPQPTPDVGALVERAVESTLARMFGQAPTQVDARPTPRRPELTRADDAPSSPSIADINAAYDELEGAGRRAVQALAREQRDRVLRDFDRLMKKPERSSAWLGEVRTEACALAREQSLTLAPPDPEQVPAARLTDMDVAAGPEGWEERVKVRDLFDGGYWRRQTAKALRPFVERAWKRGGASITEDFDLEEPTVADALRDRIEELAGQVTATTEAVLRSQLLAHGVAEGESIPELRARLQQVFTNLSDYRATMIARTETVGGYNQASFLAALDSGATRKTWLATADQRTRETHRQENGNTAAMNKRFALTKSRWPADATAPAAQSIQCRCALTYSFEES</sequence>
<dbReference type="InterPro" id="IPR006528">
    <property type="entry name" value="Phage_head_morphogenesis_dom"/>
</dbReference>
<feature type="compositionally biased region" description="Basic and acidic residues" evidence="1">
    <location>
        <begin position="476"/>
        <end position="485"/>
    </location>
</feature>
<reference evidence="4" key="1">
    <citation type="submission" date="2023-07" db="EMBL/GenBank/DDBJ databases">
        <title>Whole genome shotgun sequence of Streptomyces cacaoi subsp. asoensis NBRC 13813.</title>
        <authorList>
            <person name="Komaki H."/>
            <person name="Tamura T."/>
        </authorList>
    </citation>
    <scope>NUCLEOTIDE SEQUENCE [LARGE SCALE GENOMIC DNA]</scope>
    <source>
        <strain evidence="4">NBRC 13813</strain>
    </source>
</reference>
<comment type="caution">
    <text evidence="3">The sequence shown here is derived from an EMBL/GenBank/DDBJ whole genome shotgun (WGS) entry which is preliminary data.</text>
</comment>
<dbReference type="InterPro" id="IPR006944">
    <property type="entry name" value="Phage/GTA_portal"/>
</dbReference>
<accession>A0ABQ3RYX4</accession>
<name>A0ABQ3RYX4_9ACTN</name>
<dbReference type="RefSeq" id="WP_189917938.1">
    <property type="nucleotide sequence ID" value="NZ_BMSI01000001.1"/>
</dbReference>
<evidence type="ECO:0000256" key="1">
    <source>
        <dbReference type="SAM" id="MobiDB-lite"/>
    </source>
</evidence>
<organism evidence="3 4">
    <name type="scientific">Streptomyces asoensis</name>
    <dbReference type="NCBI Taxonomy" id="249586"/>
    <lineage>
        <taxon>Bacteria</taxon>
        <taxon>Bacillati</taxon>
        <taxon>Actinomycetota</taxon>
        <taxon>Actinomycetes</taxon>
        <taxon>Kitasatosporales</taxon>
        <taxon>Streptomycetaceae</taxon>
        <taxon>Streptomyces</taxon>
    </lineage>
</organism>
<evidence type="ECO:0000313" key="4">
    <source>
        <dbReference type="Proteomes" id="UP000649259"/>
    </source>
</evidence>